<evidence type="ECO:0000313" key="4">
    <source>
        <dbReference type="Proteomes" id="UP001261624"/>
    </source>
</evidence>
<gene>
    <name evidence="3" type="ORF">RM549_08575</name>
</gene>
<dbReference type="RefSeq" id="WP_311683766.1">
    <property type="nucleotide sequence ID" value="NZ_JAVRHM010000008.1"/>
</dbReference>
<dbReference type="SUPFAM" id="SSF53756">
    <property type="entry name" value="UDP-Glycosyltransferase/glycogen phosphorylase"/>
    <property type="match status" value="1"/>
</dbReference>
<dbReference type="CDD" id="cd03808">
    <property type="entry name" value="GT4_CapM-like"/>
    <property type="match status" value="1"/>
</dbReference>
<dbReference type="EMBL" id="JAVRHM010000008">
    <property type="protein sequence ID" value="MDT0689837.1"/>
    <property type="molecule type" value="Genomic_DNA"/>
</dbReference>
<comment type="caution">
    <text evidence="3">The sequence shown here is derived from an EMBL/GenBank/DDBJ whole genome shotgun (WGS) entry which is preliminary data.</text>
</comment>
<dbReference type="InterPro" id="IPR050194">
    <property type="entry name" value="Glycosyltransferase_grp1"/>
</dbReference>
<dbReference type="Gene3D" id="3.40.50.2000">
    <property type="entry name" value="Glycogen Phosphorylase B"/>
    <property type="match status" value="2"/>
</dbReference>
<name>A0ABU3E1M1_9FLAO</name>
<dbReference type="Pfam" id="PF00534">
    <property type="entry name" value="Glycos_transf_1"/>
    <property type="match status" value="1"/>
</dbReference>
<evidence type="ECO:0000313" key="3">
    <source>
        <dbReference type="EMBL" id="MDT0689837.1"/>
    </source>
</evidence>
<keyword evidence="4" id="KW-1185">Reference proteome</keyword>
<dbReference type="PANTHER" id="PTHR45947">
    <property type="entry name" value="SULFOQUINOVOSYL TRANSFERASE SQD2"/>
    <property type="match status" value="1"/>
</dbReference>
<dbReference type="InterPro" id="IPR001296">
    <property type="entry name" value="Glyco_trans_1"/>
</dbReference>
<organism evidence="3 4">
    <name type="scientific">Autumnicola patrickiae</name>
    <dbReference type="NCBI Taxonomy" id="3075591"/>
    <lineage>
        <taxon>Bacteria</taxon>
        <taxon>Pseudomonadati</taxon>
        <taxon>Bacteroidota</taxon>
        <taxon>Flavobacteriia</taxon>
        <taxon>Flavobacteriales</taxon>
        <taxon>Flavobacteriaceae</taxon>
        <taxon>Autumnicola</taxon>
    </lineage>
</organism>
<proteinExistence type="predicted"/>
<dbReference type="InterPro" id="IPR028098">
    <property type="entry name" value="Glyco_trans_4-like_N"/>
</dbReference>
<sequence length="390" mass="44485">MKKLVRITTVPLSLEKLLEGQLTFMSQYYEVTAISAEKDRLRKYGENNNVQTFWLEMTRAITPIKDIGAVLKLYRFFKREKPLIVHTHTPKAGIVGMMAAKLANVPIRLHTVAGLPLLETTGNKRKILERVEKLTYSLATKVYPNSKGLQKIILQENFAPSSKLKVLGKGSSNGIDTKYFNPDLYSDTHKIKLRNDLGIPASDIVFIFVGRLVSEKGINELVAAFNHLYRAQTNISLLLVGDYEEDLDPLEKRTVRIIEEHSKIFTTGYQEDVRPYFAISNVLAFPSYREGFPNVVMQAGAMELPAIVTDINGCNEIVQNGENGLIIPLKNEEDLLNAMLKFSKDNNLVKRTKNSAREKIKKDFEREEFWSVMLREYKNQEENLQVDNKK</sequence>
<dbReference type="PANTHER" id="PTHR45947:SF3">
    <property type="entry name" value="SULFOQUINOVOSYL TRANSFERASE SQD2"/>
    <property type="match status" value="1"/>
</dbReference>
<protein>
    <submittedName>
        <fullName evidence="3">Glycosyltransferase family 4 protein</fullName>
    </submittedName>
</protein>
<dbReference type="Pfam" id="PF13477">
    <property type="entry name" value="Glyco_trans_4_2"/>
    <property type="match status" value="1"/>
</dbReference>
<accession>A0ABU3E1M1</accession>
<reference evidence="3 4" key="1">
    <citation type="submission" date="2023-09" db="EMBL/GenBank/DDBJ databases">
        <authorList>
            <person name="Rey-Velasco X."/>
        </authorList>
    </citation>
    <scope>NUCLEOTIDE SEQUENCE [LARGE SCALE GENOMIC DNA]</scope>
    <source>
        <strain evidence="3 4">F188</strain>
    </source>
</reference>
<feature type="domain" description="Glycosyl transferase family 1" evidence="1">
    <location>
        <begin position="192"/>
        <end position="358"/>
    </location>
</feature>
<evidence type="ECO:0000259" key="1">
    <source>
        <dbReference type="Pfam" id="PF00534"/>
    </source>
</evidence>
<feature type="domain" description="Glycosyltransferase subfamily 4-like N-terminal" evidence="2">
    <location>
        <begin position="24"/>
        <end position="144"/>
    </location>
</feature>
<dbReference type="Proteomes" id="UP001261624">
    <property type="component" value="Unassembled WGS sequence"/>
</dbReference>
<evidence type="ECO:0000259" key="2">
    <source>
        <dbReference type="Pfam" id="PF13477"/>
    </source>
</evidence>